<accession>A0A8S9FFQ1</accession>
<protein>
    <recommendedName>
        <fullName evidence="4">Secreted protein</fullName>
    </recommendedName>
</protein>
<gene>
    <name evidence="3" type="ORF">F2Q68_00033419</name>
    <name evidence="2" type="ORF">F2Q70_00029034</name>
</gene>
<proteinExistence type="predicted"/>
<dbReference type="EMBL" id="QGKY02002305">
    <property type="protein sequence ID" value="KAF2532111.1"/>
    <property type="molecule type" value="Genomic_DNA"/>
</dbReference>
<name>A0A8S9FFQ1_BRACR</name>
<evidence type="ECO:0000313" key="3">
    <source>
        <dbReference type="EMBL" id="KAF2553748.1"/>
    </source>
</evidence>
<keyword evidence="1" id="KW-0732">Signal</keyword>
<evidence type="ECO:0008006" key="4">
    <source>
        <dbReference type="Google" id="ProtNLM"/>
    </source>
</evidence>
<comment type="caution">
    <text evidence="2">The sequence shown here is derived from an EMBL/GenBank/DDBJ whole genome shotgun (WGS) entry which is preliminary data.</text>
</comment>
<feature type="chain" id="PRO_5042775334" description="Secreted protein" evidence="1">
    <location>
        <begin position="24"/>
        <end position="225"/>
    </location>
</feature>
<sequence length="225" mass="24773">MGGLIGILISRLIVLWGWVPACCWCWCLRSCGSPAPTRHSSPDGLKSVHHEPLKISLVVHRDVLDVREVGKRRCLCVLSSGTANAGRWDRVRSDALIETVDAAELGDSDPVAISIARDIEWCVFGARPWMTLWVGGAASLVEPPFRPEFSVSYRVKNRVDLGEERTKSVKNRERKWVFLFSVSFCECGRGSGLISSEVSVKTVDMSSSIDGNNASSIDVLLKDKV</sequence>
<dbReference type="AlphaFoldDB" id="A0A8S9FFQ1"/>
<dbReference type="Proteomes" id="UP000712281">
    <property type="component" value="Unassembled WGS sequence"/>
</dbReference>
<dbReference type="EMBL" id="QGKW02001988">
    <property type="protein sequence ID" value="KAF2553748.1"/>
    <property type="molecule type" value="Genomic_DNA"/>
</dbReference>
<evidence type="ECO:0000256" key="1">
    <source>
        <dbReference type="SAM" id="SignalP"/>
    </source>
</evidence>
<evidence type="ECO:0000313" key="2">
    <source>
        <dbReference type="EMBL" id="KAF2532111.1"/>
    </source>
</evidence>
<feature type="signal peptide" evidence="1">
    <location>
        <begin position="1"/>
        <end position="23"/>
    </location>
</feature>
<organism evidence="2">
    <name type="scientific">Brassica cretica</name>
    <name type="common">Mustard</name>
    <dbReference type="NCBI Taxonomy" id="69181"/>
    <lineage>
        <taxon>Eukaryota</taxon>
        <taxon>Viridiplantae</taxon>
        <taxon>Streptophyta</taxon>
        <taxon>Embryophyta</taxon>
        <taxon>Tracheophyta</taxon>
        <taxon>Spermatophyta</taxon>
        <taxon>Magnoliopsida</taxon>
        <taxon>eudicotyledons</taxon>
        <taxon>Gunneridae</taxon>
        <taxon>Pentapetalae</taxon>
        <taxon>rosids</taxon>
        <taxon>malvids</taxon>
        <taxon>Brassicales</taxon>
        <taxon>Brassicaceae</taxon>
        <taxon>Brassiceae</taxon>
        <taxon>Brassica</taxon>
    </lineage>
</organism>
<reference evidence="2" key="1">
    <citation type="submission" date="2019-12" db="EMBL/GenBank/DDBJ databases">
        <title>Genome sequencing and annotation of Brassica cretica.</title>
        <authorList>
            <person name="Studholme D.J."/>
            <person name="Sarris P.F."/>
        </authorList>
    </citation>
    <scope>NUCLEOTIDE SEQUENCE</scope>
    <source>
        <strain evidence="3">PFS-001/15</strain>
        <strain evidence="2">PFS-102/07</strain>
        <tissue evidence="2">Leaf</tissue>
    </source>
</reference>